<dbReference type="InterPro" id="IPR000595">
    <property type="entry name" value="cNMP-bd_dom"/>
</dbReference>
<dbReference type="SUPFAM" id="SSF51206">
    <property type="entry name" value="cAMP-binding domain-like"/>
    <property type="match status" value="1"/>
</dbReference>
<dbReference type="InterPro" id="IPR012318">
    <property type="entry name" value="HTH_CRP"/>
</dbReference>
<evidence type="ECO:0000313" key="6">
    <source>
        <dbReference type="EMBL" id="EID76852.1"/>
    </source>
</evidence>
<reference evidence="6 7" key="1">
    <citation type="journal article" date="2012" name="J. Bacteriol.">
        <title>Genome Sequence of the Halotolerant Bacterium Imtechella halotolerans K1T.</title>
        <authorList>
            <person name="Kumar S."/>
            <person name="Vikram S."/>
            <person name="Subramanian S."/>
            <person name="Raghava G.P."/>
            <person name="Pinnaka A.K."/>
        </authorList>
    </citation>
    <scope>NUCLEOTIDE SEQUENCE [LARGE SCALE GENOMIC DNA]</scope>
    <source>
        <strain evidence="6 7">K1</strain>
    </source>
</reference>
<dbReference type="PROSITE" id="PS51063">
    <property type="entry name" value="HTH_CRP_2"/>
    <property type="match status" value="1"/>
</dbReference>
<dbReference type="InterPro" id="IPR018490">
    <property type="entry name" value="cNMP-bd_dom_sf"/>
</dbReference>
<sequence length="198" mass="23048">MIPENLLIDFGAVQTTFKKGELLFREGEQPHFYFQVVSGEVKMNNYNDEGKEFIQNIFTSQQSFAEPPLFTETTYPANAEAITDCSVFKLPKESFINLLEKHPKIHMQITRTLANRLHFKAIMASEISSQDPRHRILRLLDYLKQSVLKNKTPFSFQVDLTRQQLADLTGLRVETVIRVIKDLEKKGELKIKNRKVYR</sequence>
<dbReference type="GO" id="GO:0003677">
    <property type="term" value="F:DNA binding"/>
    <property type="evidence" value="ECO:0007669"/>
    <property type="project" value="UniProtKB-KW"/>
</dbReference>
<feature type="domain" description="Cyclic nucleotide-binding" evidence="4">
    <location>
        <begin position="17"/>
        <end position="116"/>
    </location>
</feature>
<evidence type="ECO:0000256" key="2">
    <source>
        <dbReference type="ARBA" id="ARBA00023125"/>
    </source>
</evidence>
<protein>
    <submittedName>
        <fullName evidence="6">cAMP-binding protein</fullName>
    </submittedName>
</protein>
<dbReference type="InterPro" id="IPR050397">
    <property type="entry name" value="Env_Response_Regulators"/>
</dbReference>
<dbReference type="CDD" id="cd00038">
    <property type="entry name" value="CAP_ED"/>
    <property type="match status" value="1"/>
</dbReference>
<accession>I0WKD6</accession>
<dbReference type="PANTHER" id="PTHR24567:SF26">
    <property type="entry name" value="REGULATORY PROTEIN YEIL"/>
    <property type="match status" value="1"/>
</dbReference>
<keyword evidence="2" id="KW-0238">DNA-binding</keyword>
<evidence type="ECO:0000256" key="1">
    <source>
        <dbReference type="ARBA" id="ARBA00023015"/>
    </source>
</evidence>
<dbReference type="Gene3D" id="2.60.120.10">
    <property type="entry name" value="Jelly Rolls"/>
    <property type="match status" value="1"/>
</dbReference>
<dbReference type="SUPFAM" id="SSF46785">
    <property type="entry name" value="Winged helix' DNA-binding domain"/>
    <property type="match status" value="1"/>
</dbReference>
<dbReference type="EMBL" id="AJJU01000002">
    <property type="protein sequence ID" value="EID76852.1"/>
    <property type="molecule type" value="Genomic_DNA"/>
</dbReference>
<feature type="domain" description="HTH crp-type" evidence="5">
    <location>
        <begin position="130"/>
        <end position="198"/>
    </location>
</feature>
<dbReference type="SMART" id="SM00100">
    <property type="entry name" value="cNMP"/>
    <property type="match status" value="1"/>
</dbReference>
<dbReference type="eggNOG" id="COG0664">
    <property type="taxonomic scope" value="Bacteria"/>
</dbReference>
<dbReference type="PROSITE" id="PS50042">
    <property type="entry name" value="CNMP_BINDING_3"/>
    <property type="match status" value="1"/>
</dbReference>
<dbReference type="PATRIC" id="fig|946077.3.peg.503"/>
<name>I0WKD6_9FLAO</name>
<dbReference type="Pfam" id="PF00027">
    <property type="entry name" value="cNMP_binding"/>
    <property type="match status" value="1"/>
</dbReference>
<dbReference type="GO" id="GO:0003700">
    <property type="term" value="F:DNA-binding transcription factor activity"/>
    <property type="evidence" value="ECO:0007669"/>
    <property type="project" value="TreeGrafter"/>
</dbReference>
<dbReference type="AlphaFoldDB" id="I0WKD6"/>
<dbReference type="OrthoDB" id="667966at2"/>
<organism evidence="6 7">
    <name type="scientific">Imtechella halotolerans K1</name>
    <dbReference type="NCBI Taxonomy" id="946077"/>
    <lineage>
        <taxon>Bacteria</taxon>
        <taxon>Pseudomonadati</taxon>
        <taxon>Bacteroidota</taxon>
        <taxon>Flavobacteriia</taxon>
        <taxon>Flavobacteriales</taxon>
        <taxon>Flavobacteriaceae</taxon>
        <taxon>Imtechella</taxon>
    </lineage>
</organism>
<evidence type="ECO:0000259" key="5">
    <source>
        <dbReference type="PROSITE" id="PS51063"/>
    </source>
</evidence>
<dbReference type="Proteomes" id="UP000005938">
    <property type="component" value="Unassembled WGS sequence"/>
</dbReference>
<dbReference type="SMART" id="SM00419">
    <property type="entry name" value="HTH_CRP"/>
    <property type="match status" value="1"/>
</dbReference>
<dbReference type="Pfam" id="PF13545">
    <property type="entry name" value="HTH_Crp_2"/>
    <property type="match status" value="1"/>
</dbReference>
<dbReference type="InterPro" id="IPR014710">
    <property type="entry name" value="RmlC-like_jellyroll"/>
</dbReference>
<keyword evidence="3" id="KW-0804">Transcription</keyword>
<dbReference type="PRINTS" id="PR00034">
    <property type="entry name" value="HTHCRP"/>
</dbReference>
<evidence type="ECO:0000256" key="3">
    <source>
        <dbReference type="ARBA" id="ARBA00023163"/>
    </source>
</evidence>
<keyword evidence="7" id="KW-1185">Reference proteome</keyword>
<dbReference type="GO" id="GO:0005829">
    <property type="term" value="C:cytosol"/>
    <property type="evidence" value="ECO:0007669"/>
    <property type="project" value="TreeGrafter"/>
</dbReference>
<keyword evidence="1" id="KW-0805">Transcription regulation</keyword>
<dbReference type="CDD" id="cd00092">
    <property type="entry name" value="HTH_CRP"/>
    <property type="match status" value="1"/>
</dbReference>
<gene>
    <name evidence="6" type="ORF">W5A_02475</name>
</gene>
<dbReference type="STRING" id="946077.W5A_02475"/>
<comment type="caution">
    <text evidence="6">The sequence shown here is derived from an EMBL/GenBank/DDBJ whole genome shotgun (WGS) entry which is preliminary data.</text>
</comment>
<dbReference type="PANTHER" id="PTHR24567">
    <property type="entry name" value="CRP FAMILY TRANSCRIPTIONAL REGULATORY PROTEIN"/>
    <property type="match status" value="1"/>
</dbReference>
<dbReference type="RefSeq" id="WP_008237047.1">
    <property type="nucleotide sequence ID" value="NZ_AJJU01000002.1"/>
</dbReference>
<dbReference type="InterPro" id="IPR036390">
    <property type="entry name" value="WH_DNA-bd_sf"/>
</dbReference>
<proteinExistence type="predicted"/>
<evidence type="ECO:0000259" key="4">
    <source>
        <dbReference type="PROSITE" id="PS50042"/>
    </source>
</evidence>
<evidence type="ECO:0000313" key="7">
    <source>
        <dbReference type="Proteomes" id="UP000005938"/>
    </source>
</evidence>